<organism evidence="1 2">
    <name type="scientific">phage Lak_Megaphage_Sonny</name>
    <dbReference type="NCBI Taxonomy" id="3109229"/>
    <lineage>
        <taxon>Viruses</taxon>
        <taxon>Duplodnaviria</taxon>
        <taxon>Heunggongvirae</taxon>
        <taxon>Uroviricota</taxon>
        <taxon>Caudoviricetes</taxon>
        <taxon>Caudoviricetes code 15 clade</taxon>
    </lineage>
</organism>
<protein>
    <submittedName>
        <fullName evidence="1">Uncharacterized protein</fullName>
    </submittedName>
</protein>
<reference evidence="1 2" key="1">
    <citation type="submission" date="2023-11" db="EMBL/GenBank/DDBJ databases">
        <authorList>
            <person name="Cook R."/>
            <person name="Crisci M."/>
            <person name="Pye H."/>
            <person name="Adriaenssens E."/>
            <person name="Santini J."/>
        </authorList>
    </citation>
    <scope>NUCLEOTIDE SEQUENCE [LARGE SCALE GENOMIC DNA]</scope>
    <source>
        <strain evidence="1">Lak_Megaphage_Sonny</strain>
    </source>
</reference>
<name>A0ABZ0Z396_9CAUD</name>
<proteinExistence type="predicted"/>
<dbReference type="EMBL" id="OR769223">
    <property type="protein sequence ID" value="WQJ53677.1"/>
    <property type="molecule type" value="Genomic_DNA"/>
</dbReference>
<evidence type="ECO:0000313" key="1">
    <source>
        <dbReference type="EMBL" id="WQJ53677.1"/>
    </source>
</evidence>
<accession>A0ABZ0Z396</accession>
<dbReference type="Proteomes" id="UP001358193">
    <property type="component" value="Segment"/>
</dbReference>
<keyword evidence="2" id="KW-1185">Reference proteome</keyword>
<sequence>MKRFCILLVCLIAYTFTFSQVTVYRRPISYKVITTYSERPSKQIIQKSHVNDGWIDIKLHSDYNFNNAIRIAHNPMIEFGGSLTYYFKPVSDVNLGILIGYDNGLNQWWRYPADNGYFIYQSNYWDIRAGACLSKYFSVGVTAGEYFLDSHYKTDIGCFANINIPLCEHFGIFADGKWTKYQGFSIGGGFFINIYTK</sequence>
<evidence type="ECO:0000313" key="2">
    <source>
        <dbReference type="Proteomes" id="UP001358193"/>
    </source>
</evidence>